<proteinExistence type="predicted"/>
<sequence length="63" mass="7159">MEAVLVPDRPRSWKDRLIGTGLRIDDKKETSTKEEDNDDLDLLDEDIVRSSVNGILAIDFSNQ</sequence>
<evidence type="ECO:0000313" key="2">
    <source>
        <dbReference type="Proteomes" id="UP000593572"/>
    </source>
</evidence>
<gene>
    <name evidence="1" type="ORF">Golob_015157</name>
</gene>
<evidence type="ECO:0000313" key="1">
    <source>
        <dbReference type="EMBL" id="MBA0558125.1"/>
    </source>
</evidence>
<comment type="caution">
    <text evidence="1">The sequence shown here is derived from an EMBL/GenBank/DDBJ whole genome shotgun (WGS) entry which is preliminary data.</text>
</comment>
<protein>
    <submittedName>
        <fullName evidence="1">Uncharacterized protein</fullName>
    </submittedName>
</protein>
<dbReference type="AlphaFoldDB" id="A0A7J8M096"/>
<dbReference type="EMBL" id="JABEZX010000006">
    <property type="protein sequence ID" value="MBA0558125.1"/>
    <property type="molecule type" value="Genomic_DNA"/>
</dbReference>
<dbReference type="Proteomes" id="UP000593572">
    <property type="component" value="Unassembled WGS sequence"/>
</dbReference>
<name>A0A7J8M096_9ROSI</name>
<accession>A0A7J8M096</accession>
<keyword evidence="2" id="KW-1185">Reference proteome</keyword>
<organism evidence="1 2">
    <name type="scientific">Gossypium lobatum</name>
    <dbReference type="NCBI Taxonomy" id="34289"/>
    <lineage>
        <taxon>Eukaryota</taxon>
        <taxon>Viridiplantae</taxon>
        <taxon>Streptophyta</taxon>
        <taxon>Embryophyta</taxon>
        <taxon>Tracheophyta</taxon>
        <taxon>Spermatophyta</taxon>
        <taxon>Magnoliopsida</taxon>
        <taxon>eudicotyledons</taxon>
        <taxon>Gunneridae</taxon>
        <taxon>Pentapetalae</taxon>
        <taxon>rosids</taxon>
        <taxon>malvids</taxon>
        <taxon>Malvales</taxon>
        <taxon>Malvaceae</taxon>
        <taxon>Malvoideae</taxon>
        <taxon>Gossypium</taxon>
    </lineage>
</organism>
<feature type="non-terminal residue" evidence="1">
    <location>
        <position position="63"/>
    </location>
</feature>
<reference evidence="1 2" key="1">
    <citation type="journal article" date="2019" name="Genome Biol. Evol.">
        <title>Insights into the evolution of the New World diploid cottons (Gossypium, subgenus Houzingenia) based on genome sequencing.</title>
        <authorList>
            <person name="Grover C.E."/>
            <person name="Arick M.A. 2nd"/>
            <person name="Thrash A."/>
            <person name="Conover J.L."/>
            <person name="Sanders W.S."/>
            <person name="Peterson D.G."/>
            <person name="Frelichowski J.E."/>
            <person name="Scheffler J.A."/>
            <person name="Scheffler B.E."/>
            <person name="Wendel J.F."/>
        </authorList>
    </citation>
    <scope>NUCLEOTIDE SEQUENCE [LARGE SCALE GENOMIC DNA]</scope>
    <source>
        <strain evidence="1">157</strain>
        <tissue evidence="1">Leaf</tissue>
    </source>
</reference>